<keyword evidence="2" id="KW-1185">Reference proteome</keyword>
<dbReference type="InterPro" id="IPR023214">
    <property type="entry name" value="HAD_sf"/>
</dbReference>
<evidence type="ECO:0000313" key="1">
    <source>
        <dbReference type="EMBL" id="CCV64110.1"/>
    </source>
</evidence>
<dbReference type="GO" id="GO:0016791">
    <property type="term" value="F:phosphatase activity"/>
    <property type="evidence" value="ECO:0007669"/>
    <property type="project" value="TreeGrafter"/>
</dbReference>
<proteinExistence type="predicted"/>
<dbReference type="GO" id="GO:0000287">
    <property type="term" value="F:magnesium ion binding"/>
    <property type="evidence" value="ECO:0007669"/>
    <property type="project" value="TreeGrafter"/>
</dbReference>
<reference evidence="1 2" key="1">
    <citation type="journal article" date="2013" name="J. Mol. Microbiol. Biotechnol.">
        <title>Analysis of the Complete Genomes of Acholeplasma brassicae , A. palmae and A. laidlawii and Their Comparison to the Obligate Parasites from ' Candidatus Phytoplasma'.</title>
        <authorList>
            <person name="Kube M."/>
            <person name="Siewert C."/>
            <person name="Migdoll A.M."/>
            <person name="Duduk B."/>
            <person name="Holz S."/>
            <person name="Rabus R."/>
            <person name="Seemuller E."/>
            <person name="Mitrovic J."/>
            <person name="Muller I."/>
            <person name="Buttner C."/>
            <person name="Reinhardt R."/>
        </authorList>
    </citation>
    <scope>NUCLEOTIDE SEQUENCE [LARGE SCALE GENOMIC DNA]</scope>
    <source>
        <strain evidence="1 2">J233</strain>
    </source>
</reference>
<dbReference type="InterPro" id="IPR000150">
    <property type="entry name" value="Cof"/>
</dbReference>
<dbReference type="AlphaFoldDB" id="U4KPE8"/>
<dbReference type="PANTHER" id="PTHR10000">
    <property type="entry name" value="PHOSPHOSERINE PHOSPHATASE"/>
    <property type="match status" value="1"/>
</dbReference>
<dbReference type="GO" id="GO:0005829">
    <property type="term" value="C:cytosol"/>
    <property type="evidence" value="ECO:0007669"/>
    <property type="project" value="TreeGrafter"/>
</dbReference>
<dbReference type="InterPro" id="IPR036412">
    <property type="entry name" value="HAD-like_sf"/>
</dbReference>
<dbReference type="EMBL" id="FO681347">
    <property type="protein sequence ID" value="CCV64110.1"/>
    <property type="molecule type" value="Genomic_DNA"/>
</dbReference>
<evidence type="ECO:0000313" key="2">
    <source>
        <dbReference type="Proteomes" id="UP000032740"/>
    </source>
</evidence>
<dbReference type="NCBIfam" id="TIGR00099">
    <property type="entry name" value="Cof-subfamily"/>
    <property type="match status" value="1"/>
</dbReference>
<dbReference type="RefSeq" id="WP_026657568.1">
    <property type="nucleotide sequence ID" value="NC_022538.1"/>
</dbReference>
<dbReference type="SFLD" id="SFLDG01140">
    <property type="entry name" value="C2.B:_Phosphomannomutase_and_P"/>
    <property type="match status" value="1"/>
</dbReference>
<dbReference type="CDD" id="cd07516">
    <property type="entry name" value="HAD_Pase"/>
    <property type="match status" value="1"/>
</dbReference>
<name>U4KPE8_ALTPJ</name>
<dbReference type="InterPro" id="IPR006379">
    <property type="entry name" value="HAD-SF_hydro_IIB"/>
</dbReference>
<gene>
    <name evidence="1" type="ORF">BN85405330</name>
</gene>
<dbReference type="PANTHER" id="PTHR10000:SF8">
    <property type="entry name" value="HAD SUPERFAMILY HYDROLASE-LIKE, TYPE 3"/>
    <property type="match status" value="1"/>
</dbReference>
<dbReference type="KEGG" id="apal:BN85405330"/>
<dbReference type="SFLD" id="SFLDS00003">
    <property type="entry name" value="Haloacid_Dehalogenase"/>
    <property type="match status" value="1"/>
</dbReference>
<dbReference type="NCBIfam" id="TIGR01484">
    <property type="entry name" value="HAD-SF-IIB"/>
    <property type="match status" value="1"/>
</dbReference>
<keyword evidence="1" id="KW-0378">Hydrolase</keyword>
<dbReference type="HOGENOM" id="CLU_044146_3_1_14"/>
<dbReference type="Pfam" id="PF08282">
    <property type="entry name" value="Hydrolase_3"/>
    <property type="match status" value="1"/>
</dbReference>
<accession>U4KPE8</accession>
<dbReference type="Proteomes" id="UP000032740">
    <property type="component" value="Chromosome"/>
</dbReference>
<sequence length="265" mass="29919">MQKYKLIALDIDGTLVDDNKVISPDTINILNQLNSNNIQIVLSTGRPFIGLKSLLSKLNLTGPMITYNGGMIIDSTDGKVISENYLSLEAYLEIMGYAATHNITPMIWSYDKLYIIRENEFTKEYQKISNVKPIYITSYLALSHLKIHKILFYDLLDKIKEAKLNLSQSSLYDVFNSKIDFLEIVPKNVNKGNAIKVLQDYLNLPKEAIISIGDGENDVSMFHESGLSVSMKNASDAIKKESTITTLYTNNEDGVYHFLKSLFLI</sequence>
<protein>
    <submittedName>
        <fullName evidence="1">Cof-like hydrolase</fullName>
    </submittedName>
</protein>
<dbReference type="SFLD" id="SFLDG01144">
    <property type="entry name" value="C2.B.4:_PGP_Like"/>
    <property type="match status" value="1"/>
</dbReference>
<dbReference type="Gene3D" id="3.30.1240.10">
    <property type="match status" value="1"/>
</dbReference>
<organism evidence="1 2">
    <name type="scientific">Alteracholeplasma palmae (strain ATCC 49389 / J233)</name>
    <name type="common">Acholeplasma palmae</name>
    <dbReference type="NCBI Taxonomy" id="1318466"/>
    <lineage>
        <taxon>Bacteria</taxon>
        <taxon>Bacillati</taxon>
        <taxon>Mycoplasmatota</taxon>
        <taxon>Mollicutes</taxon>
        <taxon>Acholeplasmatales</taxon>
        <taxon>Acholeplasmataceae</taxon>
        <taxon>Acholeplasma</taxon>
    </lineage>
</organism>
<dbReference type="OrthoDB" id="9781413at2"/>
<dbReference type="Gene3D" id="3.40.50.1000">
    <property type="entry name" value="HAD superfamily/HAD-like"/>
    <property type="match status" value="1"/>
</dbReference>
<dbReference type="SUPFAM" id="SSF56784">
    <property type="entry name" value="HAD-like"/>
    <property type="match status" value="1"/>
</dbReference>